<feature type="transmembrane region" description="Helical" evidence="1">
    <location>
        <begin position="163"/>
        <end position="182"/>
    </location>
</feature>
<sequence length="215" mass="23807">MVEGWLVVLSLGVTLTLLSLMRDRFFSLLGRGWLFRVYAAPGVFIHELSHALTAILVGFNITHISFFSPQPDGTLGFVQYKYRPSIISPLLRLFVGIAPLFGGLFVVCLLNWLCQAPTLTDWSALYDYAAVEPVRFGIWLYLTSSVVANAVPSKVDLNNSYIALYCICFMIGALPFSYAPLLDLLTPIMAMCLFVVLLFAAALSLGYLSRQLSYG</sequence>
<evidence type="ECO:0008006" key="3">
    <source>
        <dbReference type="Google" id="ProtNLM"/>
    </source>
</evidence>
<reference evidence="2" key="1">
    <citation type="journal article" date="2019" name="Ecotoxicol. Environ. Saf.">
        <title>Microbial characterization of heavy metal resistant bacterial strains isolated from an electroplating wastewater treatment plant.</title>
        <authorList>
            <person name="Cai X."/>
            <person name="Zheng X."/>
            <person name="Zhang D."/>
            <person name="Iqbal W."/>
            <person name="Liu C."/>
            <person name="Yang B."/>
            <person name="Zhao X."/>
            <person name="Lu X."/>
            <person name="Mao Y."/>
        </authorList>
    </citation>
    <scope>NUCLEOTIDE SEQUENCE [LARGE SCALE GENOMIC DNA]</scope>
    <source>
        <strain evidence="2">Ni1-3</strain>
    </source>
</reference>
<proteinExistence type="predicted"/>
<evidence type="ECO:0000313" key="2">
    <source>
        <dbReference type="EMBL" id="QDZ92882.1"/>
    </source>
</evidence>
<accession>A0A5B8R344</accession>
<keyword evidence="1" id="KW-0812">Transmembrane</keyword>
<dbReference type="AlphaFoldDB" id="A0A5B8R344"/>
<dbReference type="EMBL" id="CP031775">
    <property type="protein sequence ID" value="QDZ92882.1"/>
    <property type="molecule type" value="Genomic_DNA"/>
</dbReference>
<dbReference type="RefSeq" id="WP_208660721.1">
    <property type="nucleotide sequence ID" value="NZ_CP076856.1"/>
</dbReference>
<evidence type="ECO:0000256" key="1">
    <source>
        <dbReference type="SAM" id="Phobius"/>
    </source>
</evidence>
<feature type="transmembrane region" description="Helical" evidence="1">
    <location>
        <begin position="188"/>
        <end position="208"/>
    </location>
</feature>
<feature type="transmembrane region" description="Helical" evidence="1">
    <location>
        <begin position="133"/>
        <end position="151"/>
    </location>
</feature>
<keyword evidence="1" id="KW-1133">Transmembrane helix</keyword>
<organism evidence="2">
    <name type="scientific">Shewanella decolorationis</name>
    <dbReference type="NCBI Taxonomy" id="256839"/>
    <lineage>
        <taxon>Bacteria</taxon>
        <taxon>Pseudomonadati</taxon>
        <taxon>Pseudomonadota</taxon>
        <taxon>Gammaproteobacteria</taxon>
        <taxon>Alteromonadales</taxon>
        <taxon>Shewanellaceae</taxon>
        <taxon>Shewanella</taxon>
    </lineage>
</organism>
<name>A0A5B8R344_9GAMM</name>
<protein>
    <recommendedName>
        <fullName evidence="3">M50 family peptidase</fullName>
    </recommendedName>
</protein>
<feature type="transmembrane region" description="Helical" evidence="1">
    <location>
        <begin position="90"/>
        <end position="113"/>
    </location>
</feature>
<gene>
    <name evidence="2" type="ORF">D0436_21825</name>
</gene>
<keyword evidence="1" id="KW-0472">Membrane</keyword>